<reference evidence="9" key="1">
    <citation type="journal article" date="2019" name="Int. J. Syst. Evol. Microbiol.">
        <title>The Global Catalogue of Microorganisms (GCM) 10K type strain sequencing project: providing services to taxonomists for standard genome sequencing and annotation.</title>
        <authorList>
            <consortium name="The Broad Institute Genomics Platform"/>
            <consortium name="The Broad Institute Genome Sequencing Center for Infectious Disease"/>
            <person name="Wu L."/>
            <person name="Ma J."/>
        </authorList>
    </citation>
    <scope>NUCLEOTIDE SEQUENCE [LARGE SCALE GENOMIC DNA]</scope>
    <source>
        <strain evidence="9">JCM 9458</strain>
    </source>
</reference>
<accession>A0ABP6T487</accession>
<dbReference type="Gene3D" id="3.40.50.300">
    <property type="entry name" value="P-loop containing nucleotide triphosphate hydrolases"/>
    <property type="match status" value="1"/>
</dbReference>
<dbReference type="GO" id="GO:0005524">
    <property type="term" value="F:ATP binding"/>
    <property type="evidence" value="ECO:0007669"/>
    <property type="project" value="UniProtKB-KW"/>
</dbReference>
<evidence type="ECO:0000259" key="6">
    <source>
        <dbReference type="PROSITE" id="PS50893"/>
    </source>
</evidence>
<evidence type="ECO:0000256" key="5">
    <source>
        <dbReference type="PROSITE-ProRule" id="PRU01213"/>
    </source>
</evidence>
<keyword evidence="4 8" id="KW-0067">ATP-binding</keyword>
<keyword evidence="9" id="KW-1185">Reference proteome</keyword>
<keyword evidence="1" id="KW-0813">Transport</keyword>
<dbReference type="InterPro" id="IPR017871">
    <property type="entry name" value="ABC_transporter-like_CS"/>
</dbReference>
<organism evidence="8 9">
    <name type="scientific">Cryptosporangium minutisporangium</name>
    <dbReference type="NCBI Taxonomy" id="113569"/>
    <lineage>
        <taxon>Bacteria</taxon>
        <taxon>Bacillati</taxon>
        <taxon>Actinomycetota</taxon>
        <taxon>Actinomycetes</taxon>
        <taxon>Cryptosporangiales</taxon>
        <taxon>Cryptosporangiaceae</taxon>
        <taxon>Cryptosporangium</taxon>
    </lineage>
</organism>
<keyword evidence="3" id="KW-0547">Nucleotide-binding</keyword>
<dbReference type="InterPro" id="IPR027417">
    <property type="entry name" value="P-loop_NTPase"/>
</dbReference>
<dbReference type="PROSITE" id="PS00211">
    <property type="entry name" value="ABC_TRANSPORTER_1"/>
    <property type="match status" value="1"/>
</dbReference>
<proteinExistence type="predicted"/>
<dbReference type="PANTHER" id="PTHR42781">
    <property type="entry name" value="SPERMIDINE/PUTRESCINE IMPORT ATP-BINDING PROTEIN POTA"/>
    <property type="match status" value="1"/>
</dbReference>
<dbReference type="Proteomes" id="UP001501676">
    <property type="component" value="Unassembled WGS sequence"/>
</dbReference>
<dbReference type="Gene3D" id="2.40.50.100">
    <property type="match status" value="1"/>
</dbReference>
<dbReference type="SUPFAM" id="SSF52540">
    <property type="entry name" value="P-loop containing nucleoside triphosphate hydrolases"/>
    <property type="match status" value="1"/>
</dbReference>
<dbReference type="Pfam" id="PF00005">
    <property type="entry name" value="ABC_tran"/>
    <property type="match status" value="1"/>
</dbReference>
<dbReference type="InterPro" id="IPR004606">
    <property type="entry name" value="Mop_domain"/>
</dbReference>
<evidence type="ECO:0000256" key="4">
    <source>
        <dbReference type="ARBA" id="ARBA00022840"/>
    </source>
</evidence>
<protein>
    <submittedName>
        <fullName evidence="8">ABC transporter ATP-binding protein</fullName>
    </submittedName>
</protein>
<evidence type="ECO:0000313" key="8">
    <source>
        <dbReference type="EMBL" id="GAA3391867.1"/>
    </source>
</evidence>
<evidence type="ECO:0000256" key="3">
    <source>
        <dbReference type="ARBA" id="ARBA00022741"/>
    </source>
</evidence>
<name>A0ABP6T487_9ACTN</name>
<sequence>MSRDHASAGAASDKTLTAQVRVDRGAFTLDAAVTARPGEVLGVIGPNGAGKTTLLRALAGLTPLSGGRIELDGRRLDQVPVEKRRVGVVFQDYLLFPHLSAMENVAYGLRVQGHRKAAAREVAREWLDRVGLAEHAGKRPGQLSGGQAQRVALARALATEPDLLLLDEPLAALDAGTRLRLRTDLRTHLTSYGGPSLVITHDPVEAMILADRLVVLEGGRVVQEGTAGEVTRRPATDYVARLVGLNLYRGDASDGRVTLDGGGTFLVGDRTLAGPVHVAVRPSEIAVYMVEPTAGSPRNTWRGRIVGVEALGDRIRVAVDGAPPALVDLTADAVADLDLRAGGDAWLTAKASALTAYPA</sequence>
<keyword evidence="2 5" id="KW-0500">Molybdenum</keyword>
<dbReference type="InterPro" id="IPR008995">
    <property type="entry name" value="Mo/tungstate-bd_C_term_dom"/>
</dbReference>
<dbReference type="Pfam" id="PF03459">
    <property type="entry name" value="TOBE"/>
    <property type="match status" value="1"/>
</dbReference>
<feature type="domain" description="Mop" evidence="7">
    <location>
        <begin position="294"/>
        <end position="358"/>
    </location>
</feature>
<dbReference type="RefSeq" id="WP_345730771.1">
    <property type="nucleotide sequence ID" value="NZ_BAAAYN010000035.1"/>
</dbReference>
<dbReference type="InterPro" id="IPR003593">
    <property type="entry name" value="AAA+_ATPase"/>
</dbReference>
<evidence type="ECO:0000313" key="9">
    <source>
        <dbReference type="Proteomes" id="UP001501676"/>
    </source>
</evidence>
<dbReference type="SUPFAM" id="SSF50331">
    <property type="entry name" value="MOP-like"/>
    <property type="match status" value="1"/>
</dbReference>
<evidence type="ECO:0000256" key="1">
    <source>
        <dbReference type="ARBA" id="ARBA00022448"/>
    </source>
</evidence>
<dbReference type="EMBL" id="BAAAYN010000035">
    <property type="protein sequence ID" value="GAA3391867.1"/>
    <property type="molecule type" value="Genomic_DNA"/>
</dbReference>
<dbReference type="PROSITE" id="PS51866">
    <property type="entry name" value="MOP"/>
    <property type="match status" value="1"/>
</dbReference>
<evidence type="ECO:0000259" key="7">
    <source>
        <dbReference type="PROSITE" id="PS51866"/>
    </source>
</evidence>
<dbReference type="InterPro" id="IPR050093">
    <property type="entry name" value="ABC_SmlMolc_Importer"/>
</dbReference>
<dbReference type="PROSITE" id="PS50893">
    <property type="entry name" value="ABC_TRANSPORTER_2"/>
    <property type="match status" value="1"/>
</dbReference>
<dbReference type="SMART" id="SM00382">
    <property type="entry name" value="AAA"/>
    <property type="match status" value="1"/>
</dbReference>
<feature type="domain" description="ABC transporter" evidence="6">
    <location>
        <begin position="11"/>
        <end position="243"/>
    </location>
</feature>
<comment type="caution">
    <text evidence="8">The sequence shown here is derived from an EMBL/GenBank/DDBJ whole genome shotgun (WGS) entry which is preliminary data.</text>
</comment>
<dbReference type="PANTHER" id="PTHR42781:SF4">
    <property type="entry name" value="SPERMIDINE_PUTRESCINE IMPORT ATP-BINDING PROTEIN POTA"/>
    <property type="match status" value="1"/>
</dbReference>
<evidence type="ECO:0000256" key="2">
    <source>
        <dbReference type="ARBA" id="ARBA00022505"/>
    </source>
</evidence>
<gene>
    <name evidence="8" type="ORF">GCM10020369_51370</name>
</gene>
<dbReference type="InterPro" id="IPR003439">
    <property type="entry name" value="ABC_transporter-like_ATP-bd"/>
</dbReference>
<dbReference type="InterPro" id="IPR005116">
    <property type="entry name" value="Transp-assoc_OB_typ1"/>
</dbReference>